<accession>A0A7J8VEU4</accession>
<gene>
    <name evidence="1" type="ORF">Goklo_005645</name>
</gene>
<sequence length="56" mass="6561">MDLLHWQSNSSISSLLSGYSLDIWDPCFLHLHQCLCYSGLHLQDQSHQWLIILFLC</sequence>
<protein>
    <submittedName>
        <fullName evidence="1">Uncharacterized protein</fullName>
    </submittedName>
</protein>
<evidence type="ECO:0000313" key="2">
    <source>
        <dbReference type="Proteomes" id="UP000593573"/>
    </source>
</evidence>
<organism evidence="1 2">
    <name type="scientific">Gossypium klotzschianum</name>
    <dbReference type="NCBI Taxonomy" id="34286"/>
    <lineage>
        <taxon>Eukaryota</taxon>
        <taxon>Viridiplantae</taxon>
        <taxon>Streptophyta</taxon>
        <taxon>Embryophyta</taxon>
        <taxon>Tracheophyta</taxon>
        <taxon>Spermatophyta</taxon>
        <taxon>Magnoliopsida</taxon>
        <taxon>eudicotyledons</taxon>
        <taxon>Gunneridae</taxon>
        <taxon>Pentapetalae</taxon>
        <taxon>rosids</taxon>
        <taxon>malvids</taxon>
        <taxon>Malvales</taxon>
        <taxon>Malvaceae</taxon>
        <taxon>Malvoideae</taxon>
        <taxon>Gossypium</taxon>
    </lineage>
</organism>
<feature type="non-terminal residue" evidence="1">
    <location>
        <position position="56"/>
    </location>
</feature>
<dbReference type="AlphaFoldDB" id="A0A7J8VEU4"/>
<proteinExistence type="predicted"/>
<evidence type="ECO:0000313" key="1">
    <source>
        <dbReference type="EMBL" id="MBA0661336.1"/>
    </source>
</evidence>
<dbReference type="EMBL" id="JABFAB010000010">
    <property type="protein sequence ID" value="MBA0661336.1"/>
    <property type="molecule type" value="Genomic_DNA"/>
</dbReference>
<dbReference type="OrthoDB" id="10322450at2759"/>
<keyword evidence="2" id="KW-1185">Reference proteome</keyword>
<dbReference type="Proteomes" id="UP000593573">
    <property type="component" value="Unassembled WGS sequence"/>
</dbReference>
<comment type="caution">
    <text evidence="1">The sequence shown here is derived from an EMBL/GenBank/DDBJ whole genome shotgun (WGS) entry which is preliminary data.</text>
</comment>
<reference evidence="1 2" key="1">
    <citation type="journal article" date="2019" name="Genome Biol. Evol.">
        <title>Insights into the evolution of the New World diploid cottons (Gossypium, subgenus Houzingenia) based on genome sequencing.</title>
        <authorList>
            <person name="Grover C.E."/>
            <person name="Arick M.A. 2nd"/>
            <person name="Thrash A."/>
            <person name="Conover J.L."/>
            <person name="Sanders W.S."/>
            <person name="Peterson D.G."/>
            <person name="Frelichowski J.E."/>
            <person name="Scheffler J.A."/>
            <person name="Scheffler B.E."/>
            <person name="Wendel J.F."/>
        </authorList>
    </citation>
    <scope>NUCLEOTIDE SEQUENCE [LARGE SCALE GENOMIC DNA]</scope>
    <source>
        <strain evidence="1">57</strain>
        <tissue evidence="1">Leaf</tissue>
    </source>
</reference>
<name>A0A7J8VEU4_9ROSI</name>